<keyword evidence="1" id="KW-0808">Transferase</keyword>
<reference evidence="1 2" key="1">
    <citation type="submission" date="2024-02" db="EMBL/GenBank/DDBJ databases">
        <authorList>
            <person name="Chen Y."/>
            <person name="Shah S."/>
            <person name="Dougan E. K."/>
            <person name="Thang M."/>
            <person name="Chan C."/>
        </authorList>
    </citation>
    <scope>NUCLEOTIDE SEQUENCE [LARGE SCALE GENOMIC DNA]</scope>
</reference>
<proteinExistence type="predicted"/>
<organism evidence="1 2">
    <name type="scientific">Durusdinium trenchii</name>
    <dbReference type="NCBI Taxonomy" id="1381693"/>
    <lineage>
        <taxon>Eukaryota</taxon>
        <taxon>Sar</taxon>
        <taxon>Alveolata</taxon>
        <taxon>Dinophyceae</taxon>
        <taxon>Suessiales</taxon>
        <taxon>Symbiodiniaceae</taxon>
        <taxon>Durusdinium</taxon>
    </lineage>
</organism>
<dbReference type="EMBL" id="CAXAMM010016969">
    <property type="protein sequence ID" value="CAK9040122.1"/>
    <property type="molecule type" value="Genomic_DNA"/>
</dbReference>
<evidence type="ECO:0000313" key="2">
    <source>
        <dbReference type="Proteomes" id="UP001642464"/>
    </source>
</evidence>
<gene>
    <name evidence="1" type="ORF">SCF082_LOCUS23394</name>
</gene>
<name>A0ABP0LLR0_9DINO</name>
<dbReference type="Proteomes" id="UP001642464">
    <property type="component" value="Unassembled WGS sequence"/>
</dbReference>
<keyword evidence="2" id="KW-1185">Reference proteome</keyword>
<sequence>MHSLLNVLRYGEGKLAREGDRVIDLNYLSHIVIRCYQRNNHNRKRGKGDFRVEIHFSPGVQVNGQSNWTEGSAYVEENCSVAPLQLLGDRKLEEVEKALSALISSFADGAEGHQENGTDESH</sequence>
<protein>
    <submittedName>
        <fullName evidence="1">Inositol hexakisphosphate and diphosphoinositol-pentakisphosphate kinase (InsP6 and PP-IP5 kinase)</fullName>
    </submittedName>
</protein>
<accession>A0ABP0LLR0</accession>
<keyword evidence="1" id="KW-0418">Kinase</keyword>
<evidence type="ECO:0000313" key="1">
    <source>
        <dbReference type="EMBL" id="CAK9040122.1"/>
    </source>
</evidence>
<dbReference type="GO" id="GO:0016301">
    <property type="term" value="F:kinase activity"/>
    <property type="evidence" value="ECO:0007669"/>
    <property type="project" value="UniProtKB-KW"/>
</dbReference>
<comment type="caution">
    <text evidence="1">The sequence shown here is derived from an EMBL/GenBank/DDBJ whole genome shotgun (WGS) entry which is preliminary data.</text>
</comment>